<gene>
    <name evidence="6" type="ORF">BDP27DRAFT_1425047</name>
</gene>
<comment type="similarity">
    <text evidence="1">Belongs to the peptidase C48 family.</text>
</comment>
<protein>
    <recommendedName>
        <fullName evidence="5">Ubiquitin-like protease family profile domain-containing protein</fullName>
    </recommendedName>
</protein>
<keyword evidence="3" id="KW-0378">Hydrolase</keyword>
<dbReference type="PROSITE" id="PS50600">
    <property type="entry name" value="ULP_PROTEASE"/>
    <property type="match status" value="1"/>
</dbReference>
<comment type="caution">
    <text evidence="6">The sequence shown here is derived from an EMBL/GenBank/DDBJ whole genome shotgun (WGS) entry which is preliminary data.</text>
</comment>
<evidence type="ECO:0000256" key="4">
    <source>
        <dbReference type="SAM" id="MobiDB-lite"/>
    </source>
</evidence>
<proteinExistence type="inferred from homology"/>
<dbReference type="Pfam" id="PF02902">
    <property type="entry name" value="Peptidase_C48"/>
    <property type="match status" value="1"/>
</dbReference>
<dbReference type="GO" id="GO:0019783">
    <property type="term" value="F:ubiquitin-like protein peptidase activity"/>
    <property type="evidence" value="ECO:0007669"/>
    <property type="project" value="UniProtKB-ARBA"/>
</dbReference>
<dbReference type="GO" id="GO:0008234">
    <property type="term" value="F:cysteine-type peptidase activity"/>
    <property type="evidence" value="ECO:0007669"/>
    <property type="project" value="InterPro"/>
</dbReference>
<evidence type="ECO:0000259" key="5">
    <source>
        <dbReference type="PROSITE" id="PS50600"/>
    </source>
</evidence>
<keyword evidence="2" id="KW-0645">Protease</keyword>
<keyword evidence="7" id="KW-1185">Reference proteome</keyword>
<sequence length="678" mass="76758">MTTKVTSAWLPHSIADVCIHFLQQNPSGEFSSLKKSVIDNFNNTFEWKVLTQGIADFSPDQWLTVMAPVFATQMIAVANTQPLNLRLEIVPSGPSILEKLKKLCGTLIEPDRGCKVFIISQKEMFFQPQDTPIETSVGQTDRSIQILTRRVRDTVIKGRFGRLKSNLHIVAFHIGLYKEGIVQFPKKEGNIHPWTVLVDKLIAQGSTGLQDLRTDLHMCVHYDPSEWQTILHCALAISPILLLQDKKFKGIGRSVLLQYLMQSLMKEKPAVIKEIEGCIWKYVLLIADQSVSVEDALLEIYTRISPLVEGMSALESAFFWVDSPPPPVAPIPATVPVPSITSPPIPDEAPPPPYAPHDQRVAAKAQHDELVAAKAPHDQPVAYEAPEIVAHERPRRSRHQVVNLTIQATSVIFGGVPESVPSLTEPVTRLLEQSISTPRPQEHLSEPSIVPLPSVPHSPESSNAVPSDEAEYWMKRQDFWSRLDNDNELTRETLSVLVSYTENIKWRPGQKRFIQTESLLKLRAGEWINDEVIEHFGTTWARQGRRYPVLFLNSYFSATFMYKDKACTEGSPQFHKQPTLSLNLDKKLQILEMDIKDIKFVYIAINENNEHWFSAIIDFSAKTMFTCDSLPQKKRASEAMLVVLGLAWICRTLLAMQGLDMKENEWKFQRNLTHLRVD</sequence>
<name>A0A9P5U313_9AGAR</name>
<dbReference type="InterPro" id="IPR003653">
    <property type="entry name" value="Peptidase_C48_C"/>
</dbReference>
<evidence type="ECO:0000313" key="7">
    <source>
        <dbReference type="Proteomes" id="UP000772434"/>
    </source>
</evidence>
<reference evidence="6" key="1">
    <citation type="submission" date="2020-11" db="EMBL/GenBank/DDBJ databases">
        <authorList>
            <consortium name="DOE Joint Genome Institute"/>
            <person name="Ahrendt S."/>
            <person name="Riley R."/>
            <person name="Andreopoulos W."/>
            <person name="Labutti K."/>
            <person name="Pangilinan J."/>
            <person name="Ruiz-Duenas F.J."/>
            <person name="Barrasa J.M."/>
            <person name="Sanchez-Garcia M."/>
            <person name="Camarero S."/>
            <person name="Miyauchi S."/>
            <person name="Serrano A."/>
            <person name="Linde D."/>
            <person name="Babiker R."/>
            <person name="Drula E."/>
            <person name="Ayuso-Fernandez I."/>
            <person name="Pacheco R."/>
            <person name="Padilla G."/>
            <person name="Ferreira P."/>
            <person name="Barriuso J."/>
            <person name="Kellner H."/>
            <person name="Castanera R."/>
            <person name="Alfaro M."/>
            <person name="Ramirez L."/>
            <person name="Pisabarro A.G."/>
            <person name="Kuo A."/>
            <person name="Tritt A."/>
            <person name="Lipzen A."/>
            <person name="He G."/>
            <person name="Yan M."/>
            <person name="Ng V."/>
            <person name="Cullen D."/>
            <person name="Martin F."/>
            <person name="Rosso M.-N."/>
            <person name="Henrissat B."/>
            <person name="Hibbett D."/>
            <person name="Martinez A.T."/>
            <person name="Grigoriev I.V."/>
        </authorList>
    </citation>
    <scope>NUCLEOTIDE SEQUENCE</scope>
    <source>
        <strain evidence="6">AH 40177</strain>
    </source>
</reference>
<dbReference type="GO" id="GO:0006508">
    <property type="term" value="P:proteolysis"/>
    <property type="evidence" value="ECO:0007669"/>
    <property type="project" value="UniProtKB-KW"/>
</dbReference>
<dbReference type="SUPFAM" id="SSF54001">
    <property type="entry name" value="Cysteine proteinases"/>
    <property type="match status" value="1"/>
</dbReference>
<evidence type="ECO:0000256" key="1">
    <source>
        <dbReference type="ARBA" id="ARBA00005234"/>
    </source>
</evidence>
<feature type="region of interest" description="Disordered" evidence="4">
    <location>
        <begin position="434"/>
        <end position="468"/>
    </location>
</feature>
<dbReference type="Proteomes" id="UP000772434">
    <property type="component" value="Unassembled WGS sequence"/>
</dbReference>
<organism evidence="6 7">
    <name type="scientific">Rhodocollybia butyracea</name>
    <dbReference type="NCBI Taxonomy" id="206335"/>
    <lineage>
        <taxon>Eukaryota</taxon>
        <taxon>Fungi</taxon>
        <taxon>Dikarya</taxon>
        <taxon>Basidiomycota</taxon>
        <taxon>Agaricomycotina</taxon>
        <taxon>Agaricomycetes</taxon>
        <taxon>Agaricomycetidae</taxon>
        <taxon>Agaricales</taxon>
        <taxon>Marasmiineae</taxon>
        <taxon>Omphalotaceae</taxon>
        <taxon>Rhodocollybia</taxon>
    </lineage>
</organism>
<dbReference type="InterPro" id="IPR038765">
    <property type="entry name" value="Papain-like_cys_pep_sf"/>
</dbReference>
<dbReference type="Gene3D" id="3.40.395.10">
    <property type="entry name" value="Adenoviral Proteinase, Chain A"/>
    <property type="match status" value="1"/>
</dbReference>
<dbReference type="AlphaFoldDB" id="A0A9P5U313"/>
<feature type="domain" description="Ubiquitin-like protease family profile" evidence="5">
    <location>
        <begin position="512"/>
        <end position="678"/>
    </location>
</feature>
<evidence type="ECO:0000256" key="3">
    <source>
        <dbReference type="ARBA" id="ARBA00022801"/>
    </source>
</evidence>
<dbReference type="EMBL" id="JADNRY010000107">
    <property type="protein sequence ID" value="KAF9065235.1"/>
    <property type="molecule type" value="Genomic_DNA"/>
</dbReference>
<dbReference type="OrthoDB" id="3052212at2759"/>
<accession>A0A9P5U313</accession>
<evidence type="ECO:0000313" key="6">
    <source>
        <dbReference type="EMBL" id="KAF9065235.1"/>
    </source>
</evidence>
<evidence type="ECO:0000256" key="2">
    <source>
        <dbReference type="ARBA" id="ARBA00022670"/>
    </source>
</evidence>